<reference evidence="1 2" key="1">
    <citation type="submission" date="2017-04" db="EMBL/GenBank/DDBJ databases">
        <title>Novel microbial lineages endemic to geothermal iron-oxide mats fill important gaps in the evolutionary history of Archaea.</title>
        <authorList>
            <person name="Jay Z.J."/>
            <person name="Beam J.P."/>
            <person name="Dlakic M."/>
            <person name="Rusch D.B."/>
            <person name="Kozubal M.A."/>
            <person name="Inskeep W.P."/>
        </authorList>
    </citation>
    <scope>NUCLEOTIDE SEQUENCE [LARGE SCALE GENOMIC DNA]</scope>
    <source>
        <strain evidence="1">ECH_B_SAG-C16</strain>
    </source>
</reference>
<evidence type="ECO:0008006" key="3">
    <source>
        <dbReference type="Google" id="ProtNLM"/>
    </source>
</evidence>
<dbReference type="InterPro" id="IPR010268">
    <property type="entry name" value="PaREP1"/>
</dbReference>
<accession>A0A2R6BGM1</accession>
<dbReference type="AlphaFoldDB" id="A0A2R6BGM1"/>
<comment type="caution">
    <text evidence="1">The sequence shown here is derived from an EMBL/GenBank/DDBJ whole genome shotgun (WGS) entry which is preliminary data.</text>
</comment>
<evidence type="ECO:0000313" key="2">
    <source>
        <dbReference type="Proteomes" id="UP000240681"/>
    </source>
</evidence>
<dbReference type="PANTHER" id="PTHR34237:SF4">
    <property type="entry name" value="PAREP1 FAMILY PROTEIN"/>
    <property type="match status" value="1"/>
</dbReference>
<dbReference type="Pfam" id="PF05942">
    <property type="entry name" value="PaREP1"/>
    <property type="match status" value="1"/>
</dbReference>
<dbReference type="Proteomes" id="UP000240681">
    <property type="component" value="Unassembled WGS sequence"/>
</dbReference>
<evidence type="ECO:0000313" key="1">
    <source>
        <dbReference type="EMBL" id="PSN97735.1"/>
    </source>
</evidence>
<dbReference type="EMBL" id="NEXK01000007">
    <property type="protein sequence ID" value="PSN97735.1"/>
    <property type="molecule type" value="Genomic_DNA"/>
</dbReference>
<dbReference type="PANTHER" id="PTHR34237">
    <property type="entry name" value="PAREP8-RELATED"/>
    <property type="match status" value="1"/>
</dbReference>
<protein>
    <recommendedName>
        <fullName evidence="3">HEPN domain-containing protein</fullName>
    </recommendedName>
</protein>
<dbReference type="Gene3D" id="1.20.120.330">
    <property type="entry name" value="Nucleotidyltransferases domain 2"/>
    <property type="match status" value="1"/>
</dbReference>
<proteinExistence type="predicted"/>
<gene>
    <name evidence="1" type="ORF">B9Q09_00370</name>
</gene>
<sequence>MSKSQIKSQILRWLEEADQLLEKGDTVQASEKYYKAAEEAVKLLAKTLKLTSVLNKAEQRKTWSTTILFEAASEIEPPFYTLWKDAWYLHIYGFHEMKLESEEVKTISKRIHKIKNYL</sequence>
<organism evidence="1 2">
    <name type="scientific">Candidatus Marsarchaeota G2 archaeon ECH_B_SAG-C16</name>
    <dbReference type="NCBI Taxonomy" id="1978163"/>
    <lineage>
        <taxon>Archaea</taxon>
        <taxon>Candidatus Marsarchaeota</taxon>
        <taxon>Candidatus Marsarchaeota group 2</taxon>
    </lineage>
</organism>
<name>A0A2R6BGM1_9ARCH</name>